<comment type="caution">
    <text evidence="2">The sequence shown here is derived from an EMBL/GenBank/DDBJ whole genome shotgun (WGS) entry which is preliminary data.</text>
</comment>
<feature type="compositionally biased region" description="Basic and acidic residues" evidence="1">
    <location>
        <begin position="659"/>
        <end position="668"/>
    </location>
</feature>
<protein>
    <submittedName>
        <fullName evidence="2">Uncharacterized protein</fullName>
    </submittedName>
</protein>
<dbReference type="OrthoDB" id="10691519at2759"/>
<keyword evidence="3" id="KW-1185">Reference proteome</keyword>
<dbReference type="EMBL" id="UYJE01000226">
    <property type="protein sequence ID" value="VDH91409.1"/>
    <property type="molecule type" value="Genomic_DNA"/>
</dbReference>
<dbReference type="Gene3D" id="3.40.50.300">
    <property type="entry name" value="P-loop containing nucleotide triphosphate hydrolases"/>
    <property type="match status" value="1"/>
</dbReference>
<accession>A0A8B6BIN4</accession>
<proteinExistence type="predicted"/>
<feature type="region of interest" description="Disordered" evidence="1">
    <location>
        <begin position="656"/>
        <end position="688"/>
    </location>
</feature>
<evidence type="ECO:0000256" key="1">
    <source>
        <dbReference type="SAM" id="MobiDB-lite"/>
    </source>
</evidence>
<reference evidence="2" key="1">
    <citation type="submission" date="2018-11" db="EMBL/GenBank/DDBJ databases">
        <authorList>
            <person name="Alioto T."/>
            <person name="Alioto T."/>
        </authorList>
    </citation>
    <scope>NUCLEOTIDE SEQUENCE</scope>
</reference>
<sequence>MVLLTTKPYYTWYALRDEFLVNEFETYLKDGGEDGERGMEEEEEEENSIVRKQNTGLFKCIVFAGGAGTGKTRILIHLANKHRICFICPTNVSGNVLNTMLNNSTLYGSKTYTTFLTMYKFFGETVPMMELYTKMLFESFNFEAASGNIKSLSKFFTQYNKIFSIISEMRYQHMAVKNNYITPKKYKAAKISAIKCGWFEAHHFVDENEGIVQYMLDSGLAHNSTLPNPLLFDTYVIDEAGRLPALEGLLLIHYDIWVHKFYKTCHQHTRKPGMIIVGSCTQSKVINKDAETRAINNYSMITMLAAPFFRNEPFMCKLNVFNRRCNTGDLKKMTCLSHLIELLEMGLSLPQKNKIEFLEKFATPFFKPSKEELNTHIDQIVGRLHIAKLHRTLNDLQQMLIPVLKSQSVIEFFACSNSACGNIPVVYRAEEKLGACYKSAMYTSAKWICGHEKEPIFSHNPDDKNAEKMWKYSNKRDIFLNMIYKITHRVKCVLVAIDGSIEDFLADIEIYKSVLSVPIKEILIKVISYMTNISDLIQLHSQQLYDSIANLSDLMNTLSAASTDEDDDVHNMSYLHSIQVEVVTCLNKIVNIMPKEDAVPIKIALVVKQCTLAQGMTCIVEKVFPESITVKVGKTLRFKMYKKCVKMNKTTITDFSTDSNRHRQENQDKKKRRIQDRGDYTDEEDDEEYDEDYNIAPFVQLQIEQQQQMQQQQQMMSDDKFILFLFYPIKLFTIETIDCTQSASFDFVHAVELTPNMSAEDLIVACTRAKNINDLRVFFKGDPGSFEVVPINKITQSTNTIMNRNQKGRL</sequence>
<dbReference type="AlphaFoldDB" id="A0A8B6BIN4"/>
<dbReference type="Proteomes" id="UP000596742">
    <property type="component" value="Unassembled WGS sequence"/>
</dbReference>
<name>A0A8B6BIN4_MYTGA</name>
<evidence type="ECO:0000313" key="2">
    <source>
        <dbReference type="EMBL" id="VDH91409.1"/>
    </source>
</evidence>
<organism evidence="2 3">
    <name type="scientific">Mytilus galloprovincialis</name>
    <name type="common">Mediterranean mussel</name>
    <dbReference type="NCBI Taxonomy" id="29158"/>
    <lineage>
        <taxon>Eukaryota</taxon>
        <taxon>Metazoa</taxon>
        <taxon>Spiralia</taxon>
        <taxon>Lophotrochozoa</taxon>
        <taxon>Mollusca</taxon>
        <taxon>Bivalvia</taxon>
        <taxon>Autobranchia</taxon>
        <taxon>Pteriomorphia</taxon>
        <taxon>Mytilida</taxon>
        <taxon>Mytiloidea</taxon>
        <taxon>Mytilidae</taxon>
        <taxon>Mytilinae</taxon>
        <taxon>Mytilus</taxon>
    </lineage>
</organism>
<dbReference type="InterPro" id="IPR027417">
    <property type="entry name" value="P-loop_NTPase"/>
</dbReference>
<gene>
    <name evidence="2" type="ORF">MGAL_10B081208</name>
</gene>
<evidence type="ECO:0000313" key="3">
    <source>
        <dbReference type="Proteomes" id="UP000596742"/>
    </source>
</evidence>
<dbReference type="SUPFAM" id="SSF52540">
    <property type="entry name" value="P-loop containing nucleoside triphosphate hydrolases"/>
    <property type="match status" value="2"/>
</dbReference>